<reference evidence="1" key="1">
    <citation type="submission" date="2022-02" db="EMBL/GenBank/DDBJ databases">
        <title>Plant Genome Project.</title>
        <authorList>
            <person name="Zhang R.-G."/>
        </authorList>
    </citation>
    <scope>NUCLEOTIDE SEQUENCE</scope>
    <source>
        <strain evidence="1">AT1</strain>
    </source>
</reference>
<protein>
    <submittedName>
        <fullName evidence="1">Uncharacterized protein</fullName>
    </submittedName>
</protein>
<dbReference type="EMBL" id="CM046389">
    <property type="protein sequence ID" value="KAI8566871.1"/>
    <property type="molecule type" value="Genomic_DNA"/>
</dbReference>
<gene>
    <name evidence="1" type="ORF">RHMOL_Rhmol02G0076100</name>
</gene>
<keyword evidence="2" id="KW-1185">Reference proteome</keyword>
<dbReference type="Proteomes" id="UP001062846">
    <property type="component" value="Chromosome 2"/>
</dbReference>
<name>A0ACC0PP01_RHOML</name>
<evidence type="ECO:0000313" key="2">
    <source>
        <dbReference type="Proteomes" id="UP001062846"/>
    </source>
</evidence>
<accession>A0ACC0PP01</accession>
<organism evidence="1 2">
    <name type="scientific">Rhododendron molle</name>
    <name type="common">Chinese azalea</name>
    <name type="synonym">Azalea mollis</name>
    <dbReference type="NCBI Taxonomy" id="49168"/>
    <lineage>
        <taxon>Eukaryota</taxon>
        <taxon>Viridiplantae</taxon>
        <taxon>Streptophyta</taxon>
        <taxon>Embryophyta</taxon>
        <taxon>Tracheophyta</taxon>
        <taxon>Spermatophyta</taxon>
        <taxon>Magnoliopsida</taxon>
        <taxon>eudicotyledons</taxon>
        <taxon>Gunneridae</taxon>
        <taxon>Pentapetalae</taxon>
        <taxon>asterids</taxon>
        <taxon>Ericales</taxon>
        <taxon>Ericaceae</taxon>
        <taxon>Ericoideae</taxon>
        <taxon>Rhodoreae</taxon>
        <taxon>Rhododendron</taxon>
    </lineage>
</organism>
<evidence type="ECO:0000313" key="1">
    <source>
        <dbReference type="EMBL" id="KAI8566871.1"/>
    </source>
</evidence>
<sequence length="104" mass="10633">MGSKTIVFLGILLATVLLITSEVTARDLIETSREASESISAELSNGVEDAKYGGRGHPGGRFGGNRGRGLGGGPGPSSDGGYGEGKSIGSNWDNGGGDWWCCDK</sequence>
<comment type="caution">
    <text evidence="1">The sequence shown here is derived from an EMBL/GenBank/DDBJ whole genome shotgun (WGS) entry which is preliminary data.</text>
</comment>
<proteinExistence type="predicted"/>